<organism evidence="2 3">
    <name type="scientific">Galendromus occidentalis</name>
    <name type="common">western predatory mite</name>
    <dbReference type="NCBI Taxonomy" id="34638"/>
    <lineage>
        <taxon>Eukaryota</taxon>
        <taxon>Metazoa</taxon>
        <taxon>Ecdysozoa</taxon>
        <taxon>Arthropoda</taxon>
        <taxon>Chelicerata</taxon>
        <taxon>Arachnida</taxon>
        <taxon>Acari</taxon>
        <taxon>Parasitiformes</taxon>
        <taxon>Mesostigmata</taxon>
        <taxon>Gamasina</taxon>
        <taxon>Phytoseioidea</taxon>
        <taxon>Phytoseiidae</taxon>
        <taxon>Typhlodrominae</taxon>
        <taxon>Galendromus</taxon>
    </lineage>
</organism>
<dbReference type="AlphaFoldDB" id="A0AAJ7L4W6"/>
<reference evidence="3" key="1">
    <citation type="submission" date="2025-08" db="UniProtKB">
        <authorList>
            <consortium name="RefSeq"/>
        </authorList>
    </citation>
    <scope>IDENTIFICATION</scope>
</reference>
<dbReference type="Proteomes" id="UP000694867">
    <property type="component" value="Unplaced"/>
</dbReference>
<dbReference type="GeneID" id="108864526"/>
<dbReference type="KEGG" id="goe:108864526"/>
<evidence type="ECO:0000313" key="3">
    <source>
        <dbReference type="RefSeq" id="XP_018495880.1"/>
    </source>
</evidence>
<protein>
    <submittedName>
        <fullName evidence="3">Uncharacterized protein LOC108864526</fullName>
    </submittedName>
</protein>
<dbReference type="SUPFAM" id="SSF52540">
    <property type="entry name" value="P-loop containing nucleoside triphosphate hydrolases"/>
    <property type="match status" value="1"/>
</dbReference>
<dbReference type="RefSeq" id="XP_018495880.1">
    <property type="nucleotide sequence ID" value="XM_018640364.1"/>
</dbReference>
<evidence type="ECO:0000313" key="2">
    <source>
        <dbReference type="Proteomes" id="UP000694867"/>
    </source>
</evidence>
<accession>A0AAJ7L4W6</accession>
<name>A0AAJ7L4W6_9ACAR</name>
<dbReference type="InterPro" id="IPR027417">
    <property type="entry name" value="P-loop_NTPase"/>
</dbReference>
<sequence>MNLETHTFNLSPTKNEFKCPSENITSCELVYLFGRCQKKGTLDEAIRVPERQDHFWGHGNMSQSRPDRNSTGAGAQRTPGSRGNTHSNPESARRCQQVEEAHDVSQNLAWNPPVHDAPEVPAPADDNWLMPENFEDRFFTAVELIGDREQYTPDEYVREWLSDRQGITNFVVEPVLWHIHRLHPPGFILSTPEFPEEKTLMHLLRTFRHPYLAYRKQTICVFVESPQIETLVEKLRAKKIPVVVLTEDTRQEVQGSNSVFLATHARNVGNLPVDNVVNYKMFRTASQYVDRLRLLRRRGHMTTFFNPAEDSRFVPALVQEMREQKIEVPAFLKDRLALAAPGACSAPQE</sequence>
<feature type="region of interest" description="Disordered" evidence="1">
    <location>
        <begin position="53"/>
        <end position="103"/>
    </location>
</feature>
<evidence type="ECO:0000256" key="1">
    <source>
        <dbReference type="SAM" id="MobiDB-lite"/>
    </source>
</evidence>
<gene>
    <name evidence="3" type="primary">LOC108864526</name>
</gene>
<proteinExistence type="predicted"/>
<keyword evidence="2" id="KW-1185">Reference proteome</keyword>
<dbReference type="Gene3D" id="3.40.50.300">
    <property type="entry name" value="P-loop containing nucleotide triphosphate hydrolases"/>
    <property type="match status" value="1"/>
</dbReference>
<feature type="compositionally biased region" description="Basic and acidic residues" evidence="1">
    <location>
        <begin position="91"/>
        <end position="103"/>
    </location>
</feature>
<feature type="compositionally biased region" description="Polar residues" evidence="1">
    <location>
        <begin position="60"/>
        <end position="90"/>
    </location>
</feature>